<accession>A0A9J6HCV4</accession>
<dbReference type="Gene3D" id="1.10.100.10">
    <property type="entry name" value="Insulin-like"/>
    <property type="match status" value="1"/>
</dbReference>
<feature type="domain" description="Insulin-like" evidence="7">
    <location>
        <begin position="67"/>
        <end position="160"/>
    </location>
</feature>
<protein>
    <recommendedName>
        <fullName evidence="7">Insulin-like domain-containing protein</fullName>
    </recommendedName>
</protein>
<dbReference type="SMART" id="SM00078">
    <property type="entry name" value="IlGF"/>
    <property type="match status" value="1"/>
</dbReference>
<dbReference type="VEuPathDB" id="VectorBase:HLOH_063220"/>
<dbReference type="Proteomes" id="UP000821853">
    <property type="component" value="Unassembled WGS sequence"/>
</dbReference>
<evidence type="ECO:0000259" key="7">
    <source>
        <dbReference type="SMART" id="SM00078"/>
    </source>
</evidence>
<keyword evidence="4" id="KW-0732">Signal</keyword>
<dbReference type="OrthoDB" id="6330326at2759"/>
<dbReference type="GO" id="GO:0005179">
    <property type="term" value="F:hormone activity"/>
    <property type="evidence" value="ECO:0007669"/>
    <property type="project" value="InterPro"/>
</dbReference>
<reference evidence="8 9" key="1">
    <citation type="journal article" date="2020" name="Cell">
        <title>Large-Scale Comparative Analyses of Tick Genomes Elucidate Their Genetic Diversity and Vector Capacities.</title>
        <authorList>
            <consortium name="Tick Genome and Microbiome Consortium (TIGMIC)"/>
            <person name="Jia N."/>
            <person name="Wang J."/>
            <person name="Shi W."/>
            <person name="Du L."/>
            <person name="Sun Y."/>
            <person name="Zhan W."/>
            <person name="Jiang J.F."/>
            <person name="Wang Q."/>
            <person name="Zhang B."/>
            <person name="Ji P."/>
            <person name="Bell-Sakyi L."/>
            <person name="Cui X.M."/>
            <person name="Yuan T.T."/>
            <person name="Jiang B.G."/>
            <person name="Yang W.F."/>
            <person name="Lam T.T."/>
            <person name="Chang Q.C."/>
            <person name="Ding S.J."/>
            <person name="Wang X.J."/>
            <person name="Zhu J.G."/>
            <person name="Ruan X.D."/>
            <person name="Zhao L."/>
            <person name="Wei J.T."/>
            <person name="Ye R.Z."/>
            <person name="Que T.C."/>
            <person name="Du C.H."/>
            <person name="Zhou Y.H."/>
            <person name="Cheng J.X."/>
            <person name="Dai P.F."/>
            <person name="Guo W.B."/>
            <person name="Han X.H."/>
            <person name="Huang E.J."/>
            <person name="Li L.F."/>
            <person name="Wei W."/>
            <person name="Gao Y.C."/>
            <person name="Liu J.Z."/>
            <person name="Shao H.Z."/>
            <person name="Wang X."/>
            <person name="Wang C.C."/>
            <person name="Yang T.C."/>
            <person name="Huo Q.B."/>
            <person name="Li W."/>
            <person name="Chen H.Y."/>
            <person name="Chen S.E."/>
            <person name="Zhou L.G."/>
            <person name="Ni X.B."/>
            <person name="Tian J.H."/>
            <person name="Sheng Y."/>
            <person name="Liu T."/>
            <person name="Pan Y.S."/>
            <person name="Xia L.Y."/>
            <person name="Li J."/>
            <person name="Zhao F."/>
            <person name="Cao W.C."/>
        </authorList>
    </citation>
    <scope>NUCLEOTIDE SEQUENCE [LARGE SCALE GENOMIC DNA]</scope>
    <source>
        <strain evidence="8">HaeL-2018</strain>
    </source>
</reference>
<dbReference type="SUPFAM" id="SSF56994">
    <property type="entry name" value="Insulin-like"/>
    <property type="match status" value="1"/>
</dbReference>
<dbReference type="InterPro" id="IPR022352">
    <property type="entry name" value="Ins/IGF/rlx"/>
</dbReference>
<dbReference type="PANTHER" id="PTHR13647:SF4">
    <property type="entry name" value="INSULIN-LIKE PEPTIDE 1-RELATED"/>
    <property type="match status" value="1"/>
</dbReference>
<comment type="subcellular location">
    <subcellularLocation>
        <location evidence="6">Secreted</location>
    </subcellularLocation>
</comment>
<sequence length="169" mass="18277">MKGIKHYSRATYALASPQAARLSPLLGGVRRWRRPPSSSSSVVVAAAVCALLCASFTSASAVEKKRARLCGPYLVDALDSLCNGEIFDPTQKRHSGSSRTNLPAWVSLLEPAGNPKLGFLDAKTALQLLRPSPRFGRQTRGIIEECCHKSCSLSELMSYCKVVKPADED</sequence>
<evidence type="ECO:0000256" key="2">
    <source>
        <dbReference type="ARBA" id="ARBA00011207"/>
    </source>
</evidence>
<gene>
    <name evidence="8" type="ORF">HPB48_026655</name>
</gene>
<evidence type="ECO:0000256" key="4">
    <source>
        <dbReference type="ARBA" id="ARBA00022729"/>
    </source>
</evidence>
<dbReference type="AlphaFoldDB" id="A0A9J6HCV4"/>
<dbReference type="PRINTS" id="PR00276">
    <property type="entry name" value="INSULINFAMLY"/>
</dbReference>
<comment type="caution">
    <text evidence="8">The sequence shown here is derived from an EMBL/GenBank/DDBJ whole genome shotgun (WGS) entry which is preliminary data.</text>
</comment>
<evidence type="ECO:0000313" key="9">
    <source>
        <dbReference type="Proteomes" id="UP000821853"/>
    </source>
</evidence>
<keyword evidence="6" id="KW-0964">Secreted</keyword>
<dbReference type="Pfam" id="PF00049">
    <property type="entry name" value="Insulin"/>
    <property type="match status" value="1"/>
</dbReference>
<keyword evidence="5" id="KW-1015">Disulfide bond</keyword>
<dbReference type="InterPro" id="IPR022353">
    <property type="entry name" value="Insulin_CS"/>
</dbReference>
<keyword evidence="9" id="KW-1185">Reference proteome</keyword>
<dbReference type="PROSITE" id="PS00262">
    <property type="entry name" value="INSULIN"/>
    <property type="match status" value="1"/>
</dbReference>
<evidence type="ECO:0000256" key="3">
    <source>
        <dbReference type="ARBA" id="ARBA00022685"/>
    </source>
</evidence>
<comment type="subunit">
    <text evidence="2">Heterodimer of a B chain and an A chain linked by two disulfide bonds.</text>
</comment>
<evidence type="ECO:0000256" key="1">
    <source>
        <dbReference type="ARBA" id="ARBA00009034"/>
    </source>
</evidence>
<dbReference type="OMA" id="SHWGASA"/>
<dbReference type="InterPro" id="IPR036438">
    <property type="entry name" value="Insulin-like_sf"/>
</dbReference>
<name>A0A9J6HCV4_HAELO</name>
<evidence type="ECO:0000256" key="5">
    <source>
        <dbReference type="ARBA" id="ARBA00023157"/>
    </source>
</evidence>
<proteinExistence type="inferred from homology"/>
<comment type="similarity">
    <text evidence="1 6">Belongs to the insulin family.</text>
</comment>
<dbReference type="PANTHER" id="PTHR13647">
    <property type="entry name" value="INSULIN-LIKE PEPTIDE 2-RELATED"/>
    <property type="match status" value="1"/>
</dbReference>
<dbReference type="EMBL" id="JABSTR010002849">
    <property type="protein sequence ID" value="KAH9384645.1"/>
    <property type="molecule type" value="Genomic_DNA"/>
</dbReference>
<evidence type="ECO:0000256" key="6">
    <source>
        <dbReference type="RuleBase" id="RU000406"/>
    </source>
</evidence>
<keyword evidence="3" id="KW-0165">Cleavage on pair of basic residues</keyword>
<evidence type="ECO:0000313" key="8">
    <source>
        <dbReference type="EMBL" id="KAH9384645.1"/>
    </source>
</evidence>
<organism evidence="8 9">
    <name type="scientific">Haemaphysalis longicornis</name>
    <name type="common">Bush tick</name>
    <dbReference type="NCBI Taxonomy" id="44386"/>
    <lineage>
        <taxon>Eukaryota</taxon>
        <taxon>Metazoa</taxon>
        <taxon>Ecdysozoa</taxon>
        <taxon>Arthropoda</taxon>
        <taxon>Chelicerata</taxon>
        <taxon>Arachnida</taxon>
        <taxon>Acari</taxon>
        <taxon>Parasitiformes</taxon>
        <taxon>Ixodida</taxon>
        <taxon>Ixodoidea</taxon>
        <taxon>Ixodidae</taxon>
        <taxon>Haemaphysalinae</taxon>
        <taxon>Haemaphysalis</taxon>
    </lineage>
</organism>
<dbReference type="GO" id="GO:0005576">
    <property type="term" value="C:extracellular region"/>
    <property type="evidence" value="ECO:0007669"/>
    <property type="project" value="UniProtKB-SubCell"/>
</dbReference>
<dbReference type="InterPro" id="IPR016179">
    <property type="entry name" value="Insulin-like"/>
</dbReference>